<proteinExistence type="predicted"/>
<evidence type="ECO:0000313" key="4">
    <source>
        <dbReference type="EMBL" id="URN18467.1"/>
    </source>
</evidence>
<keyword evidence="4" id="KW-0067">ATP-binding</keyword>
<evidence type="ECO:0000256" key="2">
    <source>
        <dbReference type="SAM" id="MobiDB-lite"/>
    </source>
</evidence>
<dbReference type="PANTHER" id="PTHR35526">
    <property type="entry name" value="ANTI-SIGMA-F FACTOR RSBW-RELATED"/>
    <property type="match status" value="1"/>
</dbReference>
<sequence length="129" mass="13096">MAAPDTATSRAHRPTTAGAARDHVRRLLSAGAGPPSGTVLDDILLVTSELVTNALRHGGGVSGFDVSLDGDAVRISVTDRSPVPPRTVPRDGPGTPGGYGWPLIRRLSTAVTVTPAPGGKTITAVVASR</sequence>
<protein>
    <submittedName>
        <fullName evidence="4">ATP-binding protein</fullName>
    </submittedName>
</protein>
<dbReference type="InterPro" id="IPR003594">
    <property type="entry name" value="HATPase_dom"/>
</dbReference>
<name>A0ABY4TNY6_9ACTN</name>
<dbReference type="GO" id="GO:0005524">
    <property type="term" value="F:ATP binding"/>
    <property type="evidence" value="ECO:0007669"/>
    <property type="project" value="UniProtKB-KW"/>
</dbReference>
<dbReference type="InterPro" id="IPR036890">
    <property type="entry name" value="HATPase_C_sf"/>
</dbReference>
<dbReference type="Proteomes" id="UP001056383">
    <property type="component" value="Chromosome"/>
</dbReference>
<evidence type="ECO:0000259" key="3">
    <source>
        <dbReference type="Pfam" id="PF13581"/>
    </source>
</evidence>
<dbReference type="Pfam" id="PF13581">
    <property type="entry name" value="HATPase_c_2"/>
    <property type="match status" value="1"/>
</dbReference>
<organism evidence="4 5">
    <name type="scientific">Streptomyces sudanensis</name>
    <dbReference type="NCBI Taxonomy" id="436397"/>
    <lineage>
        <taxon>Bacteria</taxon>
        <taxon>Bacillati</taxon>
        <taxon>Actinomycetota</taxon>
        <taxon>Actinomycetes</taxon>
        <taxon>Kitasatosporales</taxon>
        <taxon>Streptomycetaceae</taxon>
        <taxon>Streptomyces</taxon>
    </lineage>
</organism>
<keyword evidence="1" id="KW-0418">Kinase</keyword>
<dbReference type="InterPro" id="IPR050267">
    <property type="entry name" value="Anti-sigma-factor_SerPK"/>
</dbReference>
<feature type="region of interest" description="Disordered" evidence="2">
    <location>
        <begin position="1"/>
        <end position="36"/>
    </location>
</feature>
<keyword evidence="5" id="KW-1185">Reference proteome</keyword>
<dbReference type="SUPFAM" id="SSF55874">
    <property type="entry name" value="ATPase domain of HSP90 chaperone/DNA topoisomerase II/histidine kinase"/>
    <property type="match status" value="1"/>
</dbReference>
<keyword evidence="4" id="KW-0547">Nucleotide-binding</keyword>
<feature type="domain" description="Histidine kinase/HSP90-like ATPase" evidence="3">
    <location>
        <begin position="13"/>
        <end position="124"/>
    </location>
</feature>
<dbReference type="RefSeq" id="WP_010473812.1">
    <property type="nucleotide sequence ID" value="NZ_CP095474.1"/>
</dbReference>
<dbReference type="CDD" id="cd16936">
    <property type="entry name" value="HATPase_RsbW-like"/>
    <property type="match status" value="1"/>
</dbReference>
<dbReference type="PANTHER" id="PTHR35526:SF3">
    <property type="entry name" value="ANTI-SIGMA-F FACTOR RSBW"/>
    <property type="match status" value="1"/>
</dbReference>
<keyword evidence="1" id="KW-0808">Transferase</keyword>
<keyword evidence="1" id="KW-0723">Serine/threonine-protein kinase</keyword>
<feature type="region of interest" description="Disordered" evidence="2">
    <location>
        <begin position="78"/>
        <end position="100"/>
    </location>
</feature>
<accession>A0ABY4TNY6</accession>
<dbReference type="Gene3D" id="3.30.565.10">
    <property type="entry name" value="Histidine kinase-like ATPase, C-terminal domain"/>
    <property type="match status" value="1"/>
</dbReference>
<evidence type="ECO:0000313" key="5">
    <source>
        <dbReference type="Proteomes" id="UP001056383"/>
    </source>
</evidence>
<reference evidence="4" key="1">
    <citation type="submission" date="2022-04" db="EMBL/GenBank/DDBJ databases">
        <title>Systematic whole-genome sequencing reveals an unexpected diversity among actinomycetoma pathogens and provides insights into their antibacterial susceptibilities.</title>
        <authorList>
            <person name="Watson A.K."/>
            <person name="Kepplinger B."/>
            <person name="Bakhiet S.M."/>
            <person name="Mhmoud N.A."/>
            <person name="Chapman J."/>
            <person name="Allenby N."/>
            <person name="Mickiewicz K."/>
            <person name="Goodfellow M."/>
            <person name="Fahal A.H."/>
            <person name="Errington J."/>
        </authorList>
    </citation>
    <scope>NUCLEOTIDE SEQUENCE</scope>
    <source>
        <strain evidence="4">SD 504</strain>
    </source>
</reference>
<evidence type="ECO:0000256" key="1">
    <source>
        <dbReference type="ARBA" id="ARBA00022527"/>
    </source>
</evidence>
<dbReference type="EMBL" id="CP095474">
    <property type="protein sequence ID" value="URN18467.1"/>
    <property type="molecule type" value="Genomic_DNA"/>
</dbReference>
<gene>
    <name evidence="4" type="ORF">MW084_23785</name>
</gene>